<reference evidence="1" key="1">
    <citation type="journal article" date="2022" name="Plant J.">
        <title>Strategies of tolerance reflected in two North American maple genomes.</title>
        <authorList>
            <person name="McEvoy S.L."/>
            <person name="Sezen U.U."/>
            <person name="Trouern-Trend A."/>
            <person name="McMahon S.M."/>
            <person name="Schaberg P.G."/>
            <person name="Yang J."/>
            <person name="Wegrzyn J.L."/>
            <person name="Swenson N.G."/>
        </authorList>
    </citation>
    <scope>NUCLEOTIDE SEQUENCE</scope>
    <source>
        <strain evidence="1">91603</strain>
    </source>
</reference>
<reference evidence="1" key="2">
    <citation type="submission" date="2023-02" db="EMBL/GenBank/DDBJ databases">
        <authorList>
            <person name="Swenson N.G."/>
            <person name="Wegrzyn J.L."/>
            <person name="Mcevoy S.L."/>
        </authorList>
    </citation>
    <scope>NUCLEOTIDE SEQUENCE</scope>
    <source>
        <strain evidence="1">91603</strain>
        <tissue evidence="1">Leaf</tissue>
    </source>
</reference>
<keyword evidence="2" id="KW-1185">Reference proteome</keyword>
<organism evidence="1 2">
    <name type="scientific">Acer negundo</name>
    <name type="common">Box elder</name>
    <dbReference type="NCBI Taxonomy" id="4023"/>
    <lineage>
        <taxon>Eukaryota</taxon>
        <taxon>Viridiplantae</taxon>
        <taxon>Streptophyta</taxon>
        <taxon>Embryophyta</taxon>
        <taxon>Tracheophyta</taxon>
        <taxon>Spermatophyta</taxon>
        <taxon>Magnoliopsida</taxon>
        <taxon>eudicotyledons</taxon>
        <taxon>Gunneridae</taxon>
        <taxon>Pentapetalae</taxon>
        <taxon>rosids</taxon>
        <taxon>malvids</taxon>
        <taxon>Sapindales</taxon>
        <taxon>Sapindaceae</taxon>
        <taxon>Hippocastanoideae</taxon>
        <taxon>Acereae</taxon>
        <taxon>Acer</taxon>
    </lineage>
</organism>
<gene>
    <name evidence="1" type="ORF">LWI28_017282</name>
</gene>
<protein>
    <submittedName>
        <fullName evidence="1">Uncharacterized protein</fullName>
    </submittedName>
</protein>
<dbReference type="Proteomes" id="UP001064489">
    <property type="component" value="Chromosome 7"/>
</dbReference>
<dbReference type="AlphaFoldDB" id="A0AAD5ING0"/>
<evidence type="ECO:0000313" key="2">
    <source>
        <dbReference type="Proteomes" id="UP001064489"/>
    </source>
</evidence>
<proteinExistence type="predicted"/>
<sequence length="164" mass="17704">MKGIGGDPQGVILPISRDEDLQEREKLRIPVKVANISESTIDTQKVNTRDPKGSVCFGLKGGKAQSFDNKTSCEKESLDNVIATSSIEINIGLIIVSNLRMDSSAMEVDSGSSKEGKAILSSFNLTASNKGKLGTGNIIGPKAGKWKRWAKDRVRTNEEPQTEV</sequence>
<accession>A0AAD5ING0</accession>
<name>A0AAD5ING0_ACENE</name>
<dbReference type="EMBL" id="JAJSOW010000104">
    <property type="protein sequence ID" value="KAI9169761.1"/>
    <property type="molecule type" value="Genomic_DNA"/>
</dbReference>
<evidence type="ECO:0000313" key="1">
    <source>
        <dbReference type="EMBL" id="KAI9169761.1"/>
    </source>
</evidence>
<comment type="caution">
    <text evidence="1">The sequence shown here is derived from an EMBL/GenBank/DDBJ whole genome shotgun (WGS) entry which is preliminary data.</text>
</comment>